<comment type="caution">
    <text evidence="2">The sequence shown here is derived from an EMBL/GenBank/DDBJ whole genome shotgun (WGS) entry which is preliminary data.</text>
</comment>
<accession>Q7RAC8</accession>
<dbReference type="InParanoid" id="Q7RAC8"/>
<reference evidence="2 3" key="1">
    <citation type="journal article" date="2002" name="Nature">
        <title>Genome sequence and comparative analysis of the model rodent malaria parasite Plasmodium yoelii yoelii.</title>
        <authorList>
            <person name="Carlton J.M."/>
            <person name="Angiuoli S.V."/>
            <person name="Suh B.B."/>
            <person name="Kooij T.W."/>
            <person name="Pertea M."/>
            <person name="Silva J.C."/>
            <person name="Ermolaeva M.D."/>
            <person name="Allen J.E."/>
            <person name="Selengut J.D."/>
            <person name="Koo H.L."/>
            <person name="Peterson J.D."/>
            <person name="Pop M."/>
            <person name="Kosack D.S."/>
            <person name="Shumway M.F."/>
            <person name="Bidwell S.L."/>
            <person name="Shallom S.J."/>
            <person name="van Aken S.E."/>
            <person name="Riedmuller S.B."/>
            <person name="Feldblyum T.V."/>
            <person name="Cho J.K."/>
            <person name="Quackenbush J."/>
            <person name="Sedegah M."/>
            <person name="Shoaibi A."/>
            <person name="Cummings L.M."/>
            <person name="Florens L."/>
            <person name="Yates J.R."/>
            <person name="Raine J.D."/>
            <person name="Sinden R.E."/>
            <person name="Harris M.A."/>
            <person name="Cunningham D.A."/>
            <person name="Preiser P.R."/>
            <person name="Bergman L.W."/>
            <person name="Vaidya A.B."/>
            <person name="van Lin L.H."/>
            <person name="Janse C.J."/>
            <person name="Waters A.P."/>
            <person name="Smith H.O."/>
            <person name="White O.R."/>
            <person name="Salzberg S.L."/>
            <person name="Venter J.C."/>
            <person name="Fraser C.M."/>
            <person name="Hoffman S.L."/>
            <person name="Gardner M.J."/>
            <person name="Carucci D.J."/>
        </authorList>
    </citation>
    <scope>NUCLEOTIDE SEQUENCE [LARGE SCALE GENOMIC DNA]</scope>
    <source>
        <strain evidence="2 3">17XNL</strain>
    </source>
</reference>
<dbReference type="PaxDb" id="73239-Q7RAC8"/>
<feature type="compositionally biased region" description="Polar residues" evidence="1">
    <location>
        <begin position="266"/>
        <end position="275"/>
    </location>
</feature>
<feature type="region of interest" description="Disordered" evidence="1">
    <location>
        <begin position="254"/>
        <end position="296"/>
    </location>
</feature>
<evidence type="ECO:0000313" key="2">
    <source>
        <dbReference type="EMBL" id="EAA18805.1"/>
    </source>
</evidence>
<name>Q7RAC8_PLAYO</name>
<protein>
    <submittedName>
        <fullName evidence="2">Uncharacterized protein</fullName>
    </submittedName>
</protein>
<sequence length="296" mass="36303">KRQRVLNEFLTQWKIYKEHSKEKAALKIISNNFLAYRRKTEFIVALKQYCIENKWKNYCEYNSLMFSKKVKEKMVTQFLVHWKNKALCHFNKIKKIEDFKNKYNINVMKKYFFILIFSINKVKIEKKNFDIVRFKNEKNIKQYIFNILYNIALTNINNYEQVIQIAIEKKNNYILKCVFLFLRNYTITRKKINNIFINVKQNNTTILLKKYFYNLIFKYVININHHKYYYYNKYLSIWKYYVVIQKREQNEVRKSGQEEELETDECNSYKNSSEDNLNDESEKLSGDDISELDQIN</sequence>
<proteinExistence type="predicted"/>
<dbReference type="EMBL" id="AABL01002238">
    <property type="protein sequence ID" value="EAA18805.1"/>
    <property type="molecule type" value="Genomic_DNA"/>
</dbReference>
<dbReference type="STRING" id="73239.Q7RAC8"/>
<dbReference type="Proteomes" id="UP000008553">
    <property type="component" value="Unassembled WGS sequence"/>
</dbReference>
<dbReference type="AlphaFoldDB" id="Q7RAC8"/>
<feature type="non-terminal residue" evidence="2">
    <location>
        <position position="1"/>
    </location>
</feature>
<gene>
    <name evidence="2" type="ORF">PY06572</name>
</gene>
<evidence type="ECO:0000256" key="1">
    <source>
        <dbReference type="SAM" id="MobiDB-lite"/>
    </source>
</evidence>
<organism evidence="2 3">
    <name type="scientific">Plasmodium yoelii yoelii</name>
    <dbReference type="NCBI Taxonomy" id="73239"/>
    <lineage>
        <taxon>Eukaryota</taxon>
        <taxon>Sar</taxon>
        <taxon>Alveolata</taxon>
        <taxon>Apicomplexa</taxon>
        <taxon>Aconoidasida</taxon>
        <taxon>Haemosporida</taxon>
        <taxon>Plasmodiidae</taxon>
        <taxon>Plasmodium</taxon>
        <taxon>Plasmodium (Vinckeia)</taxon>
    </lineage>
</organism>
<evidence type="ECO:0000313" key="3">
    <source>
        <dbReference type="Proteomes" id="UP000008553"/>
    </source>
</evidence>
<keyword evidence="3" id="KW-1185">Reference proteome</keyword>